<accession>A0A8X6UEM8</accession>
<reference evidence="1" key="1">
    <citation type="submission" date="2020-08" db="EMBL/GenBank/DDBJ databases">
        <title>Multicomponent nature underlies the extraordinary mechanical properties of spider dragline silk.</title>
        <authorList>
            <person name="Kono N."/>
            <person name="Nakamura H."/>
            <person name="Mori M."/>
            <person name="Yoshida Y."/>
            <person name="Ohtoshi R."/>
            <person name="Malay A.D."/>
            <person name="Moran D.A.P."/>
            <person name="Tomita M."/>
            <person name="Numata K."/>
            <person name="Arakawa K."/>
        </authorList>
    </citation>
    <scope>NUCLEOTIDE SEQUENCE</scope>
</reference>
<dbReference type="AlphaFoldDB" id="A0A8X6UEM8"/>
<evidence type="ECO:0000313" key="2">
    <source>
        <dbReference type="Proteomes" id="UP000887013"/>
    </source>
</evidence>
<comment type="caution">
    <text evidence="1">The sequence shown here is derived from an EMBL/GenBank/DDBJ whole genome shotgun (WGS) entry which is preliminary data.</text>
</comment>
<name>A0A8X6UEM8_NEPPI</name>
<protein>
    <submittedName>
        <fullName evidence="1">Uncharacterized protein</fullName>
    </submittedName>
</protein>
<dbReference type="Proteomes" id="UP000887013">
    <property type="component" value="Unassembled WGS sequence"/>
</dbReference>
<evidence type="ECO:0000313" key="1">
    <source>
        <dbReference type="EMBL" id="GFU24674.1"/>
    </source>
</evidence>
<dbReference type="EMBL" id="BMAW01081477">
    <property type="protein sequence ID" value="GFU24674.1"/>
    <property type="molecule type" value="Genomic_DNA"/>
</dbReference>
<keyword evidence="2" id="KW-1185">Reference proteome</keyword>
<gene>
    <name evidence="1" type="ORF">NPIL_88491</name>
</gene>
<proteinExistence type="predicted"/>
<organism evidence="1 2">
    <name type="scientific">Nephila pilipes</name>
    <name type="common">Giant wood spider</name>
    <name type="synonym">Nephila maculata</name>
    <dbReference type="NCBI Taxonomy" id="299642"/>
    <lineage>
        <taxon>Eukaryota</taxon>
        <taxon>Metazoa</taxon>
        <taxon>Ecdysozoa</taxon>
        <taxon>Arthropoda</taxon>
        <taxon>Chelicerata</taxon>
        <taxon>Arachnida</taxon>
        <taxon>Araneae</taxon>
        <taxon>Araneomorphae</taxon>
        <taxon>Entelegynae</taxon>
        <taxon>Araneoidea</taxon>
        <taxon>Nephilidae</taxon>
        <taxon>Nephila</taxon>
    </lineage>
</organism>
<sequence length="75" mass="8653">MCISKHRIAASRLDENNASRIILDGAKYNLFHNLNLETVVERSDVNVWLDCSSTVVQPHTDNLNRQPLRWSFVET</sequence>